<comment type="caution">
    <text evidence="12">The sequence shown here is derived from an EMBL/GenBank/DDBJ whole genome shotgun (WGS) entry which is preliminary data.</text>
</comment>
<dbReference type="GO" id="GO:0047810">
    <property type="term" value="F:D-alanine-2-oxoglutarate aminotransferase activity"/>
    <property type="evidence" value="ECO:0007669"/>
    <property type="project" value="UniProtKB-EC"/>
</dbReference>
<comment type="catalytic activity">
    <reaction evidence="10">
        <text>L-isoleucine + 2-oxoglutarate = (S)-3-methyl-2-oxopentanoate + L-glutamate</text>
        <dbReference type="Rhea" id="RHEA:24801"/>
        <dbReference type="ChEBI" id="CHEBI:16810"/>
        <dbReference type="ChEBI" id="CHEBI:29985"/>
        <dbReference type="ChEBI" id="CHEBI:35146"/>
        <dbReference type="ChEBI" id="CHEBI:58045"/>
        <dbReference type="EC" id="2.6.1.42"/>
    </reaction>
</comment>
<keyword evidence="8" id="KW-0100">Branched-chain amino acid biosynthesis</keyword>
<dbReference type="NCBIfam" id="NF005209">
    <property type="entry name" value="PRK06680.1"/>
    <property type="match status" value="1"/>
</dbReference>
<proteinExistence type="inferred from homology"/>
<comment type="catalytic activity">
    <reaction evidence="9">
        <text>L-valine + 2-oxoglutarate = 3-methyl-2-oxobutanoate + L-glutamate</text>
        <dbReference type="Rhea" id="RHEA:24813"/>
        <dbReference type="ChEBI" id="CHEBI:11851"/>
        <dbReference type="ChEBI" id="CHEBI:16810"/>
        <dbReference type="ChEBI" id="CHEBI:29985"/>
        <dbReference type="ChEBI" id="CHEBI:57762"/>
        <dbReference type="EC" id="2.6.1.42"/>
    </reaction>
</comment>
<evidence type="ECO:0000256" key="6">
    <source>
        <dbReference type="ARBA" id="ARBA00013053"/>
    </source>
</evidence>
<sequence>MPVRETSFIQSVNRPACRGEIVSTVDNRIGFVRGAFVPLREAVLPVMDRGFLFGDGVYEVTAVIEGRLVDNDHHLQRLNRSLGEIGIANPFSTGKWTEIETEIMRRNELRNGLIYIQVSRGVAERAFQYAEGLEPTVVMFPQFSKVQSNPIIETGARIITVPDLRWARRDIKSTSLLAQVMAKHAVKQAGVKEAWMLDGDIITEGASSTAFIVTRGNELVTRNLSRDILPGITRRTVLEIAKRHGLTIVERPFSKAEVLEASEAFYTSASTIAVPVIEMDGVCVGGGVPGPVFRSLYDAYLQDVMTLPASIS</sequence>
<dbReference type="InterPro" id="IPR043132">
    <property type="entry name" value="BCAT-like_C"/>
</dbReference>
<evidence type="ECO:0000313" key="12">
    <source>
        <dbReference type="EMBL" id="MBF0860233.1"/>
    </source>
</evidence>
<keyword evidence="8" id="KW-0028">Amino-acid biosynthesis</keyword>
<dbReference type="Gene3D" id="3.30.470.10">
    <property type="match status" value="1"/>
</dbReference>
<evidence type="ECO:0000256" key="11">
    <source>
        <dbReference type="ARBA" id="ARBA00049229"/>
    </source>
</evidence>
<evidence type="ECO:0000313" key="13">
    <source>
        <dbReference type="Proteomes" id="UP000623107"/>
    </source>
</evidence>
<organism evidence="12 13">
    <name type="scientific">Gluconobacter vitians</name>
    <dbReference type="NCBI Taxonomy" id="2728102"/>
    <lineage>
        <taxon>Bacteria</taxon>
        <taxon>Pseudomonadati</taxon>
        <taxon>Pseudomonadota</taxon>
        <taxon>Alphaproteobacteria</taxon>
        <taxon>Acetobacterales</taxon>
        <taxon>Acetobacteraceae</taxon>
        <taxon>Gluconobacter</taxon>
    </lineage>
</organism>
<evidence type="ECO:0000256" key="1">
    <source>
        <dbReference type="ARBA" id="ARBA00003109"/>
    </source>
</evidence>
<dbReference type="Gene3D" id="3.20.10.10">
    <property type="entry name" value="D-amino Acid Aminotransferase, subunit A, domain 2"/>
    <property type="match status" value="1"/>
</dbReference>
<comment type="pathway">
    <text evidence="4">Amino-acid biosynthesis; L-leucine biosynthesis; L-leucine from 3-methyl-2-oxobutanoate: step 4/4.</text>
</comment>
<reference evidence="12" key="2">
    <citation type="submission" date="2020-11" db="EMBL/GenBank/DDBJ databases">
        <title>Description of novel Gluconobacter species.</title>
        <authorList>
            <person name="Cleenwerck I."/>
            <person name="Cnockaert M."/>
            <person name="Borremans W."/>
            <person name="Wieme A.D."/>
            <person name="De Vuyst L."/>
            <person name="Vandamme P."/>
        </authorList>
    </citation>
    <scope>NUCLEOTIDE SEQUENCE</scope>
    <source>
        <strain evidence="12">LMG 31484</strain>
    </source>
</reference>
<dbReference type="InterPro" id="IPR050571">
    <property type="entry name" value="Class-IV_PLP-Dep_Aminotrnsfr"/>
</dbReference>
<dbReference type="PANTHER" id="PTHR42743:SF11">
    <property type="entry name" value="AMINODEOXYCHORISMATE LYASE"/>
    <property type="match status" value="1"/>
</dbReference>
<comment type="catalytic activity">
    <reaction evidence="11">
        <text>L-leucine + 2-oxoglutarate = 4-methyl-2-oxopentanoate + L-glutamate</text>
        <dbReference type="Rhea" id="RHEA:18321"/>
        <dbReference type="ChEBI" id="CHEBI:16810"/>
        <dbReference type="ChEBI" id="CHEBI:17865"/>
        <dbReference type="ChEBI" id="CHEBI:29985"/>
        <dbReference type="ChEBI" id="CHEBI:57427"/>
        <dbReference type="EC" id="2.6.1.42"/>
    </reaction>
</comment>
<protein>
    <recommendedName>
        <fullName evidence="7">Probable branched-chain-amino-acid aminotransferase</fullName>
        <ecNumber evidence="6">2.6.1.42</ecNumber>
    </recommendedName>
</protein>
<dbReference type="InterPro" id="IPR001544">
    <property type="entry name" value="Aminotrans_IV"/>
</dbReference>
<dbReference type="EMBL" id="JABCQG010000027">
    <property type="protein sequence ID" value="MBF0860233.1"/>
    <property type="molecule type" value="Genomic_DNA"/>
</dbReference>
<dbReference type="InterPro" id="IPR043131">
    <property type="entry name" value="BCAT-like_N"/>
</dbReference>
<comment type="pathway">
    <text evidence="3">Amino-acid biosynthesis; L-valine biosynthesis; L-valine from pyruvate: step 4/4.</text>
</comment>
<comment type="function">
    <text evidence="1">Acts on leucine, isoleucine and valine.</text>
</comment>
<dbReference type="Pfam" id="PF01063">
    <property type="entry name" value="Aminotran_4"/>
    <property type="match status" value="1"/>
</dbReference>
<dbReference type="EC" id="2.6.1.42" evidence="6"/>
<evidence type="ECO:0000256" key="10">
    <source>
        <dbReference type="ARBA" id="ARBA00048798"/>
    </source>
</evidence>
<evidence type="ECO:0000256" key="8">
    <source>
        <dbReference type="ARBA" id="ARBA00023304"/>
    </source>
</evidence>
<dbReference type="InterPro" id="IPR036038">
    <property type="entry name" value="Aminotransferase-like"/>
</dbReference>
<dbReference type="PANTHER" id="PTHR42743">
    <property type="entry name" value="AMINO-ACID AMINOTRANSFERASE"/>
    <property type="match status" value="1"/>
</dbReference>
<keyword evidence="12" id="KW-0032">Aminotransferase</keyword>
<gene>
    <name evidence="12" type="ORF">HKD24_13640</name>
</gene>
<evidence type="ECO:0000256" key="4">
    <source>
        <dbReference type="ARBA" id="ARBA00005072"/>
    </source>
</evidence>
<dbReference type="SUPFAM" id="SSF56752">
    <property type="entry name" value="D-aminoacid aminotransferase-like PLP-dependent enzymes"/>
    <property type="match status" value="1"/>
</dbReference>
<dbReference type="Proteomes" id="UP000623107">
    <property type="component" value="Unassembled WGS sequence"/>
</dbReference>
<comment type="pathway">
    <text evidence="2">Amino-acid biosynthesis; L-isoleucine biosynthesis; L-isoleucine from 2-oxobutanoate: step 4/4.</text>
</comment>
<evidence type="ECO:0000256" key="7">
    <source>
        <dbReference type="ARBA" id="ARBA00014472"/>
    </source>
</evidence>
<evidence type="ECO:0000256" key="9">
    <source>
        <dbReference type="ARBA" id="ARBA00048212"/>
    </source>
</evidence>
<accession>A0ABR9Y9D9</accession>
<evidence type="ECO:0000256" key="5">
    <source>
        <dbReference type="ARBA" id="ARBA00009320"/>
    </source>
</evidence>
<name>A0ABR9Y9D9_9PROT</name>
<evidence type="ECO:0000256" key="3">
    <source>
        <dbReference type="ARBA" id="ARBA00004931"/>
    </source>
</evidence>
<comment type="similarity">
    <text evidence="5">Belongs to the class-IV pyridoxal-phosphate-dependent aminotransferase family.</text>
</comment>
<reference evidence="12" key="1">
    <citation type="submission" date="2020-04" db="EMBL/GenBank/DDBJ databases">
        <authorList>
            <person name="Sombolestani A."/>
        </authorList>
    </citation>
    <scope>NUCLEOTIDE SEQUENCE</scope>
    <source>
        <strain evidence="12">LMG 31484</strain>
    </source>
</reference>
<keyword evidence="13" id="KW-1185">Reference proteome</keyword>
<evidence type="ECO:0000256" key="2">
    <source>
        <dbReference type="ARBA" id="ARBA00004824"/>
    </source>
</evidence>
<keyword evidence="12" id="KW-0808">Transferase</keyword>